<proteinExistence type="predicted"/>
<keyword evidence="2" id="KW-1185">Reference proteome</keyword>
<dbReference type="OrthoDB" id="10561at10239"/>
<accession>A0A075KK74</accession>
<gene>
    <name evidence="1" type="ORF">LDB17_020</name>
</gene>
<name>A0A075KK74_9CAUD</name>
<dbReference type="RefSeq" id="YP_009098679.1">
    <property type="nucleotide sequence ID" value="NC_025420.1"/>
</dbReference>
<reference evidence="1 2" key="1">
    <citation type="journal article" date="2014" name="Appl. Environ. Microbiol.">
        <title>Molecular Characterization of Three Lactobacillus delbrueckii subsp. bulgaricus Phages.</title>
        <authorList>
            <person name="Casey E."/>
            <person name="Mahony J."/>
            <person name="O'Connell-Motherway M."/>
            <person name="Bottacini F."/>
            <person name="Cornelissen A."/>
            <person name="Neve H."/>
            <person name="Heller K.J."/>
            <person name="Noben J.P."/>
            <person name="Dal Bello F."/>
            <person name="van Sinderen D."/>
        </authorList>
    </citation>
    <scope>NUCLEOTIDE SEQUENCE [LARGE SCALE GENOMIC DNA]</scope>
</reference>
<dbReference type="EMBL" id="KJ564037">
    <property type="protein sequence ID" value="AIF54395.1"/>
    <property type="molecule type" value="Genomic_DNA"/>
</dbReference>
<sequence length="199" mass="21909">MSTINGKACVVNNMPVDKVYSNGVQVYGRNMLINTASSATSGRTVIPGTFNAIAGAYSRTDSYEQVIAPSSWEFFYRFMIPNFNELYSLIPGETYTLSGRVSHTVGQLVFRAEYFRDGRYAKSGGTNVSDLGIPTSDGSVFTPFSYTFTVPVWASGTYFSLQNFYYTEGSLFRFKNMKLEKGNIATPWTPAPEDVGVGA</sequence>
<dbReference type="Proteomes" id="UP000028564">
    <property type="component" value="Segment"/>
</dbReference>
<evidence type="ECO:0000313" key="1">
    <source>
        <dbReference type="EMBL" id="AIF54395.1"/>
    </source>
</evidence>
<protein>
    <submittedName>
        <fullName evidence="1">Putative adsorption protein</fullName>
    </submittedName>
</protein>
<organism evidence="1 2">
    <name type="scientific">Lactobacillus phage Ld17</name>
    <dbReference type="NCBI Taxonomy" id="1500733"/>
    <lineage>
        <taxon>Viruses</taxon>
        <taxon>Duplodnaviria</taxon>
        <taxon>Heunggongvirae</taxon>
        <taxon>Uroviricota</taxon>
        <taxon>Caudoviricetes</taxon>
        <taxon>Cequinquevirus</taxon>
        <taxon>Cequinquevirus Ld17</taxon>
    </lineage>
</organism>
<dbReference type="KEGG" id="vg:22109892"/>
<evidence type="ECO:0000313" key="2">
    <source>
        <dbReference type="Proteomes" id="UP000028564"/>
    </source>
</evidence>
<dbReference type="GeneID" id="22109892"/>